<evidence type="ECO:0000256" key="1">
    <source>
        <dbReference type="SAM" id="SignalP"/>
    </source>
</evidence>
<name>A0A518B9E3_9BACT</name>
<proteinExistence type="predicted"/>
<organism evidence="2 3">
    <name type="scientific">Kolteria novifilia</name>
    <dbReference type="NCBI Taxonomy" id="2527975"/>
    <lineage>
        <taxon>Bacteria</taxon>
        <taxon>Pseudomonadati</taxon>
        <taxon>Planctomycetota</taxon>
        <taxon>Planctomycetia</taxon>
        <taxon>Kolteriales</taxon>
        <taxon>Kolteriaceae</taxon>
        <taxon>Kolteria</taxon>
    </lineage>
</organism>
<evidence type="ECO:0000313" key="3">
    <source>
        <dbReference type="Proteomes" id="UP000317093"/>
    </source>
</evidence>
<sequence length="95" mass="10814" precursor="true">MRRCVLMAAALLLSITFATSEAQAWGNKRRSFYVPTYPYGAAPVVGYYTPPIVAPPSYIYWTQPYPYGVAPVYPYYVGPNGFIYSFNPPVYQYVY</sequence>
<keyword evidence="3" id="KW-1185">Reference proteome</keyword>
<dbReference type="KEGG" id="knv:Pan216_44730"/>
<dbReference type="EMBL" id="CP036279">
    <property type="protein sequence ID" value="QDU63592.1"/>
    <property type="molecule type" value="Genomic_DNA"/>
</dbReference>
<feature type="chain" id="PRO_5021816710" evidence="1">
    <location>
        <begin position="25"/>
        <end position="95"/>
    </location>
</feature>
<gene>
    <name evidence="2" type="ORF">Pan216_44730</name>
</gene>
<dbReference type="AlphaFoldDB" id="A0A518B9E3"/>
<protein>
    <submittedName>
        <fullName evidence="2">Uncharacterized protein</fullName>
    </submittedName>
</protein>
<evidence type="ECO:0000313" key="2">
    <source>
        <dbReference type="EMBL" id="QDU63592.1"/>
    </source>
</evidence>
<dbReference type="RefSeq" id="WP_145261165.1">
    <property type="nucleotide sequence ID" value="NZ_CP036279.1"/>
</dbReference>
<dbReference type="Proteomes" id="UP000317093">
    <property type="component" value="Chromosome"/>
</dbReference>
<reference evidence="2 3" key="1">
    <citation type="submission" date="2019-02" db="EMBL/GenBank/DDBJ databases">
        <title>Deep-cultivation of Planctomycetes and their phenomic and genomic characterization uncovers novel biology.</title>
        <authorList>
            <person name="Wiegand S."/>
            <person name="Jogler M."/>
            <person name="Boedeker C."/>
            <person name="Pinto D."/>
            <person name="Vollmers J."/>
            <person name="Rivas-Marin E."/>
            <person name="Kohn T."/>
            <person name="Peeters S.H."/>
            <person name="Heuer A."/>
            <person name="Rast P."/>
            <person name="Oberbeckmann S."/>
            <person name="Bunk B."/>
            <person name="Jeske O."/>
            <person name="Meyerdierks A."/>
            <person name="Storesund J.E."/>
            <person name="Kallscheuer N."/>
            <person name="Luecker S."/>
            <person name="Lage O.M."/>
            <person name="Pohl T."/>
            <person name="Merkel B.J."/>
            <person name="Hornburger P."/>
            <person name="Mueller R.-W."/>
            <person name="Bruemmer F."/>
            <person name="Labrenz M."/>
            <person name="Spormann A.M."/>
            <person name="Op den Camp H."/>
            <person name="Overmann J."/>
            <person name="Amann R."/>
            <person name="Jetten M.S.M."/>
            <person name="Mascher T."/>
            <person name="Medema M.H."/>
            <person name="Devos D.P."/>
            <person name="Kaster A.-K."/>
            <person name="Ovreas L."/>
            <person name="Rohde M."/>
            <person name="Galperin M.Y."/>
            <person name="Jogler C."/>
        </authorList>
    </citation>
    <scope>NUCLEOTIDE SEQUENCE [LARGE SCALE GENOMIC DNA]</scope>
    <source>
        <strain evidence="2 3">Pan216</strain>
    </source>
</reference>
<feature type="signal peptide" evidence="1">
    <location>
        <begin position="1"/>
        <end position="24"/>
    </location>
</feature>
<accession>A0A518B9E3</accession>
<keyword evidence="1" id="KW-0732">Signal</keyword>